<feature type="compositionally biased region" description="Basic and acidic residues" evidence="1">
    <location>
        <begin position="1"/>
        <end position="11"/>
    </location>
</feature>
<evidence type="ECO:0000259" key="2">
    <source>
        <dbReference type="Pfam" id="PF13012"/>
    </source>
</evidence>
<dbReference type="PANTHER" id="PTHR10540:SF6">
    <property type="entry name" value="EUKARYOTIC TRANSLATION INITIATION FACTOR 3 SUBUNIT F"/>
    <property type="match status" value="1"/>
</dbReference>
<name>A0AAV2JQW8_KNICA</name>
<dbReference type="GO" id="GO:0071541">
    <property type="term" value="C:eukaryotic translation initiation factor 3 complex, eIF3m"/>
    <property type="evidence" value="ECO:0007669"/>
    <property type="project" value="TreeGrafter"/>
</dbReference>
<dbReference type="GO" id="GO:0031369">
    <property type="term" value="F:translation initiation factor binding"/>
    <property type="evidence" value="ECO:0007669"/>
    <property type="project" value="TreeGrafter"/>
</dbReference>
<proteinExistence type="predicted"/>
<dbReference type="EMBL" id="OZ035836">
    <property type="protein sequence ID" value="CAL1579036.1"/>
    <property type="molecule type" value="Genomic_DNA"/>
</dbReference>
<sequence>MSERGRCERGRRERGRRERGRREGGRERVREVRVREARVWEARVREERVREGGASEGGSLVKCYVLCSQSGKVQADNCVGRFLMDLVNKVPTIAADEFENMLNSNINDLLMVTYLSNLTQAQIALNEKLVLL</sequence>
<evidence type="ECO:0000256" key="1">
    <source>
        <dbReference type="SAM" id="MobiDB-lite"/>
    </source>
</evidence>
<evidence type="ECO:0000313" key="4">
    <source>
        <dbReference type="Proteomes" id="UP001497482"/>
    </source>
</evidence>
<organism evidence="3 4">
    <name type="scientific">Knipowitschia caucasica</name>
    <name type="common">Caucasian dwarf goby</name>
    <name type="synonym">Pomatoschistus caucasicus</name>
    <dbReference type="NCBI Taxonomy" id="637954"/>
    <lineage>
        <taxon>Eukaryota</taxon>
        <taxon>Metazoa</taxon>
        <taxon>Chordata</taxon>
        <taxon>Craniata</taxon>
        <taxon>Vertebrata</taxon>
        <taxon>Euteleostomi</taxon>
        <taxon>Actinopterygii</taxon>
        <taxon>Neopterygii</taxon>
        <taxon>Teleostei</taxon>
        <taxon>Neoteleostei</taxon>
        <taxon>Acanthomorphata</taxon>
        <taxon>Gobiaria</taxon>
        <taxon>Gobiiformes</taxon>
        <taxon>Gobioidei</taxon>
        <taxon>Gobiidae</taxon>
        <taxon>Gobiinae</taxon>
        <taxon>Knipowitschia</taxon>
    </lineage>
</organism>
<reference evidence="3 4" key="1">
    <citation type="submission" date="2024-04" db="EMBL/GenBank/DDBJ databases">
        <authorList>
            <person name="Waldvogel A.-M."/>
            <person name="Schoenle A."/>
        </authorList>
    </citation>
    <scope>NUCLEOTIDE SEQUENCE [LARGE SCALE GENOMIC DNA]</scope>
</reference>
<dbReference type="GO" id="GO:0003743">
    <property type="term" value="F:translation initiation factor activity"/>
    <property type="evidence" value="ECO:0007669"/>
    <property type="project" value="TreeGrafter"/>
</dbReference>
<keyword evidence="4" id="KW-1185">Reference proteome</keyword>
<dbReference type="Pfam" id="PF13012">
    <property type="entry name" value="MitMem_reg"/>
    <property type="match status" value="1"/>
</dbReference>
<gene>
    <name evidence="3" type="ORF">KC01_LOCUS10131</name>
</gene>
<dbReference type="PANTHER" id="PTHR10540">
    <property type="entry name" value="EUKARYOTIC TRANSLATION INITIATION FACTOR 3 SUBUNIT F-RELATED"/>
    <property type="match status" value="1"/>
</dbReference>
<evidence type="ECO:0000313" key="3">
    <source>
        <dbReference type="EMBL" id="CAL1579036.1"/>
    </source>
</evidence>
<dbReference type="AlphaFoldDB" id="A0AAV2JQW8"/>
<feature type="domain" description="EIF3F/CSN6-like C-terminal" evidence="2">
    <location>
        <begin position="61"/>
        <end position="129"/>
    </location>
</feature>
<accession>A0AAV2JQW8</accession>
<dbReference type="InterPro" id="IPR024969">
    <property type="entry name" value="EIF3F/CSN6-like_C"/>
</dbReference>
<protein>
    <recommendedName>
        <fullName evidence="2">EIF3F/CSN6-like C-terminal domain-containing protein</fullName>
    </recommendedName>
</protein>
<feature type="region of interest" description="Disordered" evidence="1">
    <location>
        <begin position="1"/>
        <end position="27"/>
    </location>
</feature>
<dbReference type="Proteomes" id="UP001497482">
    <property type="component" value="Chromosome 14"/>
</dbReference>